<gene>
    <name evidence="2" type="primary">HaOG213614</name>
    <name evidence="2" type="ORF">B5X24_HaOG213614</name>
</gene>
<dbReference type="CDD" id="cd00448">
    <property type="entry name" value="YjgF_YER057c_UK114_family"/>
    <property type="match status" value="1"/>
</dbReference>
<evidence type="ECO:0000256" key="1">
    <source>
        <dbReference type="ARBA" id="ARBA00010552"/>
    </source>
</evidence>
<dbReference type="PANTHER" id="PTHR11803">
    <property type="entry name" value="2-IMINOBUTANOATE/2-IMINOPROPANOATE DEAMINASE RIDA"/>
    <property type="match status" value="1"/>
</dbReference>
<dbReference type="InterPro" id="IPR019897">
    <property type="entry name" value="RidA_CS"/>
</dbReference>
<sequence length="158" mass="16654">MENPESEASSKNHKVTKTIVSTPNSYKPVGPYSQAILAEKTLYVSGVLGMDAQSQLVPGGAEGQARQALNNLKQILGAGGATIDSVVKTTILLAKMEDFQAVNQVYSEFFTKDCPARATFQVGKLPLEAAVEIEAIALSGDLTIAEVGPCPCEPSKVN</sequence>
<dbReference type="GO" id="GO:0019239">
    <property type="term" value="F:deaminase activity"/>
    <property type="evidence" value="ECO:0007669"/>
    <property type="project" value="TreeGrafter"/>
</dbReference>
<dbReference type="InterPro" id="IPR035959">
    <property type="entry name" value="RutC-like_sf"/>
</dbReference>
<dbReference type="Pfam" id="PF01042">
    <property type="entry name" value="Ribonuc_L-PSP"/>
    <property type="match status" value="1"/>
</dbReference>
<dbReference type="OrthoDB" id="309640at2759"/>
<protein>
    <submittedName>
        <fullName evidence="2">Uncharacterized protein</fullName>
    </submittedName>
</protein>
<dbReference type="PROSITE" id="PS01094">
    <property type="entry name" value="UPF0076"/>
    <property type="match status" value="1"/>
</dbReference>
<dbReference type="Gene3D" id="3.30.1330.40">
    <property type="entry name" value="RutC-like"/>
    <property type="match status" value="1"/>
</dbReference>
<accession>A0A2W1B4V0</accession>
<dbReference type="SUPFAM" id="SSF55298">
    <property type="entry name" value="YjgF-like"/>
    <property type="match status" value="1"/>
</dbReference>
<evidence type="ECO:0000313" key="2">
    <source>
        <dbReference type="EMBL" id="PZC71319.1"/>
    </source>
</evidence>
<comment type="similarity">
    <text evidence="1">Belongs to the RutC family.</text>
</comment>
<evidence type="ECO:0000313" key="3">
    <source>
        <dbReference type="Proteomes" id="UP000249218"/>
    </source>
</evidence>
<dbReference type="EMBL" id="KZ150337">
    <property type="protein sequence ID" value="PZC71319.1"/>
    <property type="molecule type" value="Genomic_DNA"/>
</dbReference>
<dbReference type="Proteomes" id="UP000249218">
    <property type="component" value="Unassembled WGS sequence"/>
</dbReference>
<keyword evidence="3" id="KW-1185">Reference proteome</keyword>
<dbReference type="InterPro" id="IPR006175">
    <property type="entry name" value="YjgF/YER057c/UK114"/>
</dbReference>
<dbReference type="GO" id="GO:0005739">
    <property type="term" value="C:mitochondrion"/>
    <property type="evidence" value="ECO:0007669"/>
    <property type="project" value="TreeGrafter"/>
</dbReference>
<dbReference type="AlphaFoldDB" id="A0A2W1B4V0"/>
<dbReference type="FunFam" id="3.30.1330.40:FF:000001">
    <property type="entry name" value="L-PSP family endoribonuclease"/>
    <property type="match status" value="1"/>
</dbReference>
<dbReference type="NCBIfam" id="TIGR00004">
    <property type="entry name" value="Rid family detoxifying hydrolase"/>
    <property type="match status" value="1"/>
</dbReference>
<organism evidence="2 3">
    <name type="scientific">Helicoverpa armigera</name>
    <name type="common">Cotton bollworm</name>
    <name type="synonym">Heliothis armigera</name>
    <dbReference type="NCBI Taxonomy" id="29058"/>
    <lineage>
        <taxon>Eukaryota</taxon>
        <taxon>Metazoa</taxon>
        <taxon>Ecdysozoa</taxon>
        <taxon>Arthropoda</taxon>
        <taxon>Hexapoda</taxon>
        <taxon>Insecta</taxon>
        <taxon>Pterygota</taxon>
        <taxon>Neoptera</taxon>
        <taxon>Endopterygota</taxon>
        <taxon>Lepidoptera</taxon>
        <taxon>Glossata</taxon>
        <taxon>Ditrysia</taxon>
        <taxon>Noctuoidea</taxon>
        <taxon>Noctuidae</taxon>
        <taxon>Heliothinae</taxon>
        <taxon>Helicoverpa</taxon>
    </lineage>
</organism>
<dbReference type="PANTHER" id="PTHR11803:SF39">
    <property type="entry name" value="2-IMINOBUTANOATE_2-IMINOPROPANOATE DEAMINASE"/>
    <property type="match status" value="1"/>
</dbReference>
<reference evidence="2 3" key="1">
    <citation type="journal article" date="2017" name="BMC Biol.">
        <title>Genomic innovations, transcriptional plasticity and gene loss underlying the evolution and divergence of two highly polyphagous and invasive Helicoverpa pest species.</title>
        <authorList>
            <person name="Pearce S.L."/>
            <person name="Clarke D.F."/>
            <person name="East P.D."/>
            <person name="Elfekih S."/>
            <person name="Gordon K.H."/>
            <person name="Jermiin L.S."/>
            <person name="McGaughran A."/>
            <person name="Oakeshott J.G."/>
            <person name="Papanikolaou A."/>
            <person name="Perera O.P."/>
            <person name="Rane R.V."/>
            <person name="Richards S."/>
            <person name="Tay W.T."/>
            <person name="Walsh T.K."/>
            <person name="Anderson A."/>
            <person name="Anderson C.J."/>
            <person name="Asgari S."/>
            <person name="Board P.G."/>
            <person name="Bretschneider A."/>
            <person name="Campbell P.M."/>
            <person name="Chertemps T."/>
            <person name="Christeller J.T."/>
            <person name="Coppin C.W."/>
            <person name="Downes S.J."/>
            <person name="Duan G."/>
            <person name="Farnsworth C.A."/>
            <person name="Good R.T."/>
            <person name="Han L.B."/>
            <person name="Han Y.C."/>
            <person name="Hatje K."/>
            <person name="Horne I."/>
            <person name="Huang Y.P."/>
            <person name="Hughes D.S."/>
            <person name="Jacquin-Joly E."/>
            <person name="James W."/>
            <person name="Jhangiani S."/>
            <person name="Kollmar M."/>
            <person name="Kuwar S.S."/>
            <person name="Li S."/>
            <person name="Liu N.Y."/>
            <person name="Maibeche M.T."/>
            <person name="Miller J.R."/>
            <person name="Montagne N."/>
            <person name="Perry T."/>
            <person name="Qu J."/>
            <person name="Song S.V."/>
            <person name="Sutton G.G."/>
            <person name="Vogel H."/>
            <person name="Walenz B.P."/>
            <person name="Xu W."/>
            <person name="Zhang H.J."/>
            <person name="Zou Z."/>
            <person name="Batterham P."/>
            <person name="Edwards O.R."/>
            <person name="Feyereisen R."/>
            <person name="Gibbs R.A."/>
            <person name="Heckel D.G."/>
            <person name="McGrath A."/>
            <person name="Robin C."/>
            <person name="Scherer S.E."/>
            <person name="Worley K.C."/>
            <person name="Wu Y.D."/>
        </authorList>
    </citation>
    <scope>NUCLEOTIDE SEQUENCE [LARGE SCALE GENOMIC DNA]</scope>
    <source>
        <strain evidence="2">Harm_GR_Male_#8</strain>
        <tissue evidence="2">Whole organism</tissue>
    </source>
</reference>
<dbReference type="OMA" id="PAKFSHG"/>
<proteinExistence type="inferred from homology"/>
<name>A0A2W1B4V0_HELAM</name>
<dbReference type="InterPro" id="IPR006056">
    <property type="entry name" value="RidA"/>
</dbReference>
<dbReference type="GO" id="GO:0005829">
    <property type="term" value="C:cytosol"/>
    <property type="evidence" value="ECO:0007669"/>
    <property type="project" value="TreeGrafter"/>
</dbReference>